<organism evidence="2 3">
    <name type="scientific">Ridgeia piscesae</name>
    <name type="common">Tubeworm</name>
    <dbReference type="NCBI Taxonomy" id="27915"/>
    <lineage>
        <taxon>Eukaryota</taxon>
        <taxon>Metazoa</taxon>
        <taxon>Spiralia</taxon>
        <taxon>Lophotrochozoa</taxon>
        <taxon>Annelida</taxon>
        <taxon>Polychaeta</taxon>
        <taxon>Sedentaria</taxon>
        <taxon>Canalipalpata</taxon>
        <taxon>Sabellida</taxon>
        <taxon>Siboglinidae</taxon>
        <taxon>Ridgeia</taxon>
    </lineage>
</organism>
<protein>
    <submittedName>
        <fullName evidence="2">Uncharacterized protein</fullName>
    </submittedName>
</protein>
<dbReference type="Proteomes" id="UP001209878">
    <property type="component" value="Unassembled WGS sequence"/>
</dbReference>
<sequence>MAGESKGQGDCYKADDLIFNKSGHLCHDSRFGDIYTEINAKEQWRTKEKNAVETNSLAYKSRVMRRAKDVVCSGYDHEIMMLRRNLCDIRSTTNHLAPTSCRKRSESVEKAKRTLLVPPVDVIPRRCRALPAVTSPSRGTSDTFAWKHLAPLPKSIRVQLPDVNGCTSGTVTHSFPNPNKRLPSIGATPSEPVKAATMKNMSRNRNIVMSLERLYRRRDNWNYDDTPTRRRRVPKATASDRELTRAKFILQSNEHSRKLITTPSPKH</sequence>
<evidence type="ECO:0000313" key="2">
    <source>
        <dbReference type="EMBL" id="KAK2187841.1"/>
    </source>
</evidence>
<reference evidence="2" key="1">
    <citation type="journal article" date="2023" name="Mol. Biol. Evol.">
        <title>Third-Generation Sequencing Reveals the Adaptive Role of the Epigenome in Three Deep-Sea Polychaetes.</title>
        <authorList>
            <person name="Perez M."/>
            <person name="Aroh O."/>
            <person name="Sun Y."/>
            <person name="Lan Y."/>
            <person name="Juniper S.K."/>
            <person name="Young C.R."/>
            <person name="Angers B."/>
            <person name="Qian P.Y."/>
        </authorList>
    </citation>
    <scope>NUCLEOTIDE SEQUENCE</scope>
    <source>
        <strain evidence="2">R07B-5</strain>
    </source>
</reference>
<name>A0AAD9P4G1_RIDPI</name>
<feature type="region of interest" description="Disordered" evidence="1">
    <location>
        <begin position="221"/>
        <end position="240"/>
    </location>
</feature>
<evidence type="ECO:0000256" key="1">
    <source>
        <dbReference type="SAM" id="MobiDB-lite"/>
    </source>
</evidence>
<dbReference type="AlphaFoldDB" id="A0AAD9P4G1"/>
<accession>A0AAD9P4G1</accession>
<dbReference type="EMBL" id="JAODUO010000153">
    <property type="protein sequence ID" value="KAK2187841.1"/>
    <property type="molecule type" value="Genomic_DNA"/>
</dbReference>
<proteinExistence type="predicted"/>
<gene>
    <name evidence="2" type="ORF">NP493_153g08013</name>
</gene>
<evidence type="ECO:0000313" key="3">
    <source>
        <dbReference type="Proteomes" id="UP001209878"/>
    </source>
</evidence>
<keyword evidence="3" id="KW-1185">Reference proteome</keyword>
<comment type="caution">
    <text evidence="2">The sequence shown here is derived from an EMBL/GenBank/DDBJ whole genome shotgun (WGS) entry which is preliminary data.</text>
</comment>